<proteinExistence type="predicted"/>
<dbReference type="InParanoid" id="A0A3Q7IF05"/>
<sequence length="184" mass="21626">MEYLGPFWEFKGIGIRLYHIFRVKLDFLMNKTDNNYMVCDALLSRTTLKRIRFFAFVNLHWMQKVADSTICESPSLHFPAIGSRCGAIPDNTSIFNSPYIRSLCHRPRVLGLPLQLWNPKVMKEIGDRCGGWLENEEETELKNHLRWDRIRVRGPRDRVPTEIEVDDGDFVYSLSIWCELPTLY</sequence>
<reference evidence="1" key="1">
    <citation type="journal article" date="2012" name="Nature">
        <title>The tomato genome sequence provides insights into fleshy fruit evolution.</title>
        <authorList>
            <consortium name="Tomato Genome Consortium"/>
        </authorList>
    </citation>
    <scope>NUCLEOTIDE SEQUENCE [LARGE SCALE GENOMIC DNA]</scope>
    <source>
        <strain evidence="1">cv. Heinz 1706</strain>
    </source>
</reference>
<protein>
    <submittedName>
        <fullName evidence="1">Uncharacterized protein</fullName>
    </submittedName>
</protein>
<dbReference type="PANTHER" id="PTHR34427">
    <property type="entry name" value="DUF4283 DOMAIN PROTEIN"/>
    <property type="match status" value="1"/>
</dbReference>
<keyword evidence="2" id="KW-1185">Reference proteome</keyword>
<organism evidence="1">
    <name type="scientific">Solanum lycopersicum</name>
    <name type="common">Tomato</name>
    <name type="synonym">Lycopersicon esculentum</name>
    <dbReference type="NCBI Taxonomy" id="4081"/>
    <lineage>
        <taxon>Eukaryota</taxon>
        <taxon>Viridiplantae</taxon>
        <taxon>Streptophyta</taxon>
        <taxon>Embryophyta</taxon>
        <taxon>Tracheophyta</taxon>
        <taxon>Spermatophyta</taxon>
        <taxon>Magnoliopsida</taxon>
        <taxon>eudicotyledons</taxon>
        <taxon>Gunneridae</taxon>
        <taxon>Pentapetalae</taxon>
        <taxon>asterids</taxon>
        <taxon>lamiids</taxon>
        <taxon>Solanales</taxon>
        <taxon>Solanaceae</taxon>
        <taxon>Solanoideae</taxon>
        <taxon>Solaneae</taxon>
        <taxon>Solanum</taxon>
        <taxon>Solanum subgen. Lycopersicon</taxon>
    </lineage>
</organism>
<dbReference type="EnsemblPlants" id="Solyc10g044435.1.1">
    <property type="protein sequence ID" value="Solyc10g044435.1.1"/>
    <property type="gene ID" value="Solyc10g044435.1"/>
</dbReference>
<accession>A0A3Q7IF05</accession>
<dbReference type="PANTHER" id="PTHR34427:SF10">
    <property type="entry name" value="DUF4283 DOMAIN-CONTAINING PROTEIN"/>
    <property type="match status" value="1"/>
</dbReference>
<dbReference type="Proteomes" id="UP000004994">
    <property type="component" value="Chromosome 10"/>
</dbReference>
<name>A0A3Q7IF05_SOLLC</name>
<reference evidence="1" key="2">
    <citation type="submission" date="2019-01" db="UniProtKB">
        <authorList>
            <consortium name="EnsemblPlants"/>
        </authorList>
    </citation>
    <scope>IDENTIFICATION</scope>
    <source>
        <strain evidence="1">cv. Heinz 1706</strain>
    </source>
</reference>
<dbReference type="AlphaFoldDB" id="A0A3Q7IF05"/>
<dbReference type="Gramene" id="Solyc10g044435.1.1">
    <property type="protein sequence ID" value="Solyc10g044435.1.1"/>
    <property type="gene ID" value="Solyc10g044435.1"/>
</dbReference>
<evidence type="ECO:0000313" key="2">
    <source>
        <dbReference type="Proteomes" id="UP000004994"/>
    </source>
</evidence>
<evidence type="ECO:0000313" key="1">
    <source>
        <dbReference type="EnsemblPlants" id="Solyc10g044435.1.1"/>
    </source>
</evidence>